<dbReference type="Proteomes" id="UP001370490">
    <property type="component" value="Unassembled WGS sequence"/>
</dbReference>
<organism evidence="2 3">
    <name type="scientific">Dillenia turbinata</name>
    <dbReference type="NCBI Taxonomy" id="194707"/>
    <lineage>
        <taxon>Eukaryota</taxon>
        <taxon>Viridiplantae</taxon>
        <taxon>Streptophyta</taxon>
        <taxon>Embryophyta</taxon>
        <taxon>Tracheophyta</taxon>
        <taxon>Spermatophyta</taxon>
        <taxon>Magnoliopsida</taxon>
        <taxon>eudicotyledons</taxon>
        <taxon>Gunneridae</taxon>
        <taxon>Pentapetalae</taxon>
        <taxon>Dilleniales</taxon>
        <taxon>Dilleniaceae</taxon>
        <taxon>Dillenia</taxon>
    </lineage>
</organism>
<evidence type="ECO:0000256" key="1">
    <source>
        <dbReference type="SAM" id="Phobius"/>
    </source>
</evidence>
<keyword evidence="3" id="KW-1185">Reference proteome</keyword>
<keyword evidence="1" id="KW-0472">Membrane</keyword>
<feature type="transmembrane region" description="Helical" evidence="1">
    <location>
        <begin position="176"/>
        <end position="197"/>
    </location>
</feature>
<feature type="transmembrane region" description="Helical" evidence="1">
    <location>
        <begin position="131"/>
        <end position="156"/>
    </location>
</feature>
<feature type="transmembrane region" description="Helical" evidence="1">
    <location>
        <begin position="261"/>
        <end position="283"/>
    </location>
</feature>
<feature type="transmembrane region" description="Helical" evidence="1">
    <location>
        <begin position="218"/>
        <end position="241"/>
    </location>
</feature>
<dbReference type="AlphaFoldDB" id="A0AAN8V4D5"/>
<evidence type="ECO:0000313" key="2">
    <source>
        <dbReference type="EMBL" id="KAK6928163.1"/>
    </source>
</evidence>
<dbReference type="PANTHER" id="PTHR33133">
    <property type="entry name" value="OS08G0107100 PROTEIN-RELATED"/>
    <property type="match status" value="1"/>
</dbReference>
<keyword evidence="1" id="KW-0812">Transmembrane</keyword>
<dbReference type="EMBL" id="JBAMMX010000014">
    <property type="protein sequence ID" value="KAK6928163.1"/>
    <property type="molecule type" value="Genomic_DNA"/>
</dbReference>
<comment type="caution">
    <text evidence="2">The sequence shown here is derived from an EMBL/GenBank/DDBJ whole genome shotgun (WGS) entry which is preliminary data.</text>
</comment>
<reference evidence="2 3" key="1">
    <citation type="submission" date="2023-12" db="EMBL/GenBank/DDBJ databases">
        <title>A high-quality genome assembly for Dillenia turbinata (Dilleniales).</title>
        <authorList>
            <person name="Chanderbali A."/>
        </authorList>
    </citation>
    <scope>NUCLEOTIDE SEQUENCE [LARGE SCALE GENOMIC DNA]</scope>
    <source>
        <strain evidence="2">LSX21</strain>
        <tissue evidence="2">Leaf</tissue>
    </source>
</reference>
<dbReference type="PANTHER" id="PTHR33133:SF19">
    <property type="entry name" value="BINDING-PROTEIN-DEPENDENT TRANSPORT SYSTEMS INNER MEMBRANE COMPONENT"/>
    <property type="match status" value="1"/>
</dbReference>
<feature type="transmembrane region" description="Helical" evidence="1">
    <location>
        <begin position="86"/>
        <end position="110"/>
    </location>
</feature>
<keyword evidence="1" id="KW-1133">Transmembrane helix</keyword>
<evidence type="ECO:0008006" key="4">
    <source>
        <dbReference type="Google" id="ProtNLM"/>
    </source>
</evidence>
<proteinExistence type="predicted"/>
<feature type="transmembrane region" description="Helical" evidence="1">
    <location>
        <begin position="21"/>
        <end position="40"/>
    </location>
</feature>
<evidence type="ECO:0000313" key="3">
    <source>
        <dbReference type="Proteomes" id="UP001370490"/>
    </source>
</evidence>
<name>A0AAN8V4D5_9MAGN</name>
<gene>
    <name evidence="2" type="ORF">RJ641_006754</name>
</gene>
<sequence>MERATKIIRRSIHYFLQNYHYFTTTPVLLMLPYSASILLLQSLSPSSSLLVSIIYPCMEDHLLRIGFSPTLPSVSLLNHLISQTSFIFLFSLPLTLCTIIVAKACVIQAIQQPQQSLPPPFFSFLSLYKPLCFTHLCNSLLITVVNITTLSLMFNLVQVLGFSTSKPFFPLVAKTIFYSFLANTLIVCNLALVEAGTEDKCFAFRAIQKAWLIKKGRDLIILLLVLPFNLGFFAIEALFRYRVMRVYHRITKASSLVALEGIFIAYLYSLLLVLDTIATCFFFKSCKSGVPNSQEMEGADLGDVEEIP</sequence>
<protein>
    <recommendedName>
        <fullName evidence="4">Transmembrane protein</fullName>
    </recommendedName>
</protein>
<accession>A0AAN8V4D5</accession>